<feature type="compositionally biased region" description="Basic and acidic residues" evidence="6">
    <location>
        <begin position="582"/>
        <end position="593"/>
    </location>
</feature>
<evidence type="ECO:0000259" key="7">
    <source>
        <dbReference type="PROSITE" id="PS50102"/>
    </source>
</evidence>
<dbReference type="SUPFAM" id="SSF54928">
    <property type="entry name" value="RNA-binding domain, RBD"/>
    <property type="match status" value="1"/>
</dbReference>
<evidence type="ECO:0000259" key="8">
    <source>
        <dbReference type="PROSITE" id="PS50802"/>
    </source>
</evidence>
<evidence type="ECO:0000313" key="10">
    <source>
        <dbReference type="Proteomes" id="UP000006671"/>
    </source>
</evidence>
<dbReference type="InterPro" id="IPR012677">
    <property type="entry name" value="Nucleotide-bd_a/b_plait_sf"/>
</dbReference>
<keyword evidence="3 5" id="KW-0694">RNA-binding</keyword>
<dbReference type="OrthoDB" id="1049195at2759"/>
<dbReference type="InterPro" id="IPR038765">
    <property type="entry name" value="Papain-like_cys_pep_sf"/>
</dbReference>
<evidence type="ECO:0000256" key="1">
    <source>
        <dbReference type="ARBA" id="ARBA00004123"/>
    </source>
</evidence>
<dbReference type="SMART" id="SM00360">
    <property type="entry name" value="RRM"/>
    <property type="match status" value="1"/>
</dbReference>
<feature type="domain" description="OTU" evidence="8">
    <location>
        <begin position="405"/>
        <end position="522"/>
    </location>
</feature>
<protein>
    <submittedName>
        <fullName evidence="9">Predicted protein</fullName>
    </submittedName>
</protein>
<feature type="domain" description="RRM" evidence="7">
    <location>
        <begin position="616"/>
        <end position="691"/>
    </location>
</feature>
<dbReference type="Pfam" id="PF02338">
    <property type="entry name" value="OTU"/>
    <property type="match status" value="1"/>
</dbReference>
<dbReference type="RefSeq" id="XP_002673296.1">
    <property type="nucleotide sequence ID" value="XM_002673250.1"/>
</dbReference>
<dbReference type="CDD" id="cd00590">
    <property type="entry name" value="RRM_SF"/>
    <property type="match status" value="1"/>
</dbReference>
<keyword evidence="4" id="KW-0539">Nucleus</keyword>
<dbReference type="Gene3D" id="3.30.70.330">
    <property type="match status" value="1"/>
</dbReference>
<name>D2VR66_NAEGR</name>
<evidence type="ECO:0000256" key="4">
    <source>
        <dbReference type="ARBA" id="ARBA00023242"/>
    </source>
</evidence>
<evidence type="ECO:0000256" key="2">
    <source>
        <dbReference type="ARBA" id="ARBA00022737"/>
    </source>
</evidence>
<comment type="subcellular location">
    <subcellularLocation>
        <location evidence="1">Nucleus</location>
    </subcellularLocation>
</comment>
<dbReference type="PANTHER" id="PTHR48039">
    <property type="entry name" value="RNA-BINDING MOTIF PROTEIN 14B"/>
    <property type="match status" value="1"/>
</dbReference>
<dbReference type="VEuPathDB" id="AmoebaDB:NAEGRDRAFT_71477"/>
<dbReference type="InterPro" id="IPR035979">
    <property type="entry name" value="RBD_domain_sf"/>
</dbReference>
<feature type="region of interest" description="Disordered" evidence="6">
    <location>
        <begin position="550"/>
        <end position="608"/>
    </location>
</feature>
<dbReference type="PANTHER" id="PTHR48039:SF5">
    <property type="entry name" value="RNA-BINDING PROTEIN 28"/>
    <property type="match status" value="1"/>
</dbReference>
<dbReference type="Pfam" id="PF00076">
    <property type="entry name" value="RRM_1"/>
    <property type="match status" value="1"/>
</dbReference>
<keyword evidence="2" id="KW-0677">Repeat</keyword>
<feature type="region of interest" description="Disordered" evidence="6">
    <location>
        <begin position="341"/>
        <end position="361"/>
    </location>
</feature>
<dbReference type="InParanoid" id="D2VR66"/>
<dbReference type="InterPro" id="IPR000504">
    <property type="entry name" value="RRM_dom"/>
</dbReference>
<dbReference type="CDD" id="cd22744">
    <property type="entry name" value="OTU"/>
    <property type="match status" value="1"/>
</dbReference>
<evidence type="ECO:0000313" key="9">
    <source>
        <dbReference type="EMBL" id="EFC40552.1"/>
    </source>
</evidence>
<evidence type="ECO:0000256" key="6">
    <source>
        <dbReference type="SAM" id="MobiDB-lite"/>
    </source>
</evidence>
<dbReference type="GeneID" id="8854600"/>
<gene>
    <name evidence="9" type="ORF">NAEGRDRAFT_71477</name>
</gene>
<dbReference type="PROSITE" id="PS50102">
    <property type="entry name" value="RRM"/>
    <property type="match status" value="1"/>
</dbReference>
<dbReference type="PROSITE" id="PS50802">
    <property type="entry name" value="OTU"/>
    <property type="match status" value="1"/>
</dbReference>
<organism evidence="10">
    <name type="scientific">Naegleria gruberi</name>
    <name type="common">Amoeba</name>
    <dbReference type="NCBI Taxonomy" id="5762"/>
    <lineage>
        <taxon>Eukaryota</taxon>
        <taxon>Discoba</taxon>
        <taxon>Heterolobosea</taxon>
        <taxon>Tetramitia</taxon>
        <taxon>Eutetramitia</taxon>
        <taxon>Vahlkampfiidae</taxon>
        <taxon>Naegleria</taxon>
    </lineage>
</organism>
<dbReference type="InterPro" id="IPR051945">
    <property type="entry name" value="RRM_MRD1_RNA_proc_ribogen"/>
</dbReference>
<sequence length="695" mass="80155">MFPQQAPRIVVEIKLGNTVAQLFPDGSLSNGSTSITDFSAVALNKQNKQVWGFENDKVKILCNQNHVCSYGQVNHLITGKGLNRLRSLYNLVITKYLQQQPNITVPRTNAGDTTPATHDAFQKKLAELVEKFKTKYSKLRGVEFIQPVVFGSSVHGREFNEDTVKDVEIVTIYDAPSLHALQYGVAGLGETSYYDAQLASQYECLNIYGAECCFIEAIKTPCEHTFEGISYSNERSEWIELLVLQLRLFPNLRQIRVLCCKKNQNILLGNDIFNLIAAKTEVIVFMHSSPTNVMYNRSEMFNEREAKKKEGLPQPYSKDFNSFVTRASQYTAINIDLKKERSNIQNKEPSGKKTDNTTKPQPFKFERFFSSNKWKALEPTEETSNLHRDWNEVFDSREYSTIKEYCDYLTSRPGQCQFDSVLLLINEPDRNLREEVAQHIELNCDYYQEYIDEPFEQYIRKVRGNDWGDNITLRAISEVLSVRIIVVDEDEGTDDVVLGHFFEEEIVLGFVNQSHYIPLIKREHMPTYHHYGTAIEQQRMISAELTDVHETSTDGGHYDWQTSQLPSNQSTQNVPDEGQEGNSKEESYIERNPHKSHTQKKSSNRNTRKNQFNPALCVFITNLSYSSTWREIKELFDGATYVKLFKNQDSEQHKGCGYIQFKSKEQKDAALKLKQPISHNGRNIKIREYEKRNNK</sequence>
<dbReference type="Gene3D" id="3.90.70.80">
    <property type="match status" value="1"/>
</dbReference>
<keyword evidence="10" id="KW-1185">Reference proteome</keyword>
<proteinExistence type="predicted"/>
<dbReference type="EMBL" id="GG738891">
    <property type="protein sequence ID" value="EFC40552.1"/>
    <property type="molecule type" value="Genomic_DNA"/>
</dbReference>
<feature type="compositionally biased region" description="Basic residues" evidence="6">
    <location>
        <begin position="594"/>
        <end position="608"/>
    </location>
</feature>
<dbReference type="SUPFAM" id="SSF54001">
    <property type="entry name" value="Cysteine proteinases"/>
    <property type="match status" value="1"/>
</dbReference>
<dbReference type="KEGG" id="ngr:NAEGRDRAFT_71477"/>
<dbReference type="AlphaFoldDB" id="D2VR66"/>
<dbReference type="STRING" id="5762.D2VR66"/>
<dbReference type="InterPro" id="IPR003323">
    <property type="entry name" value="OTU_dom"/>
</dbReference>
<feature type="compositionally biased region" description="Polar residues" evidence="6">
    <location>
        <begin position="560"/>
        <end position="574"/>
    </location>
</feature>
<dbReference type="GO" id="GO:0005634">
    <property type="term" value="C:nucleus"/>
    <property type="evidence" value="ECO:0007669"/>
    <property type="project" value="UniProtKB-SubCell"/>
</dbReference>
<evidence type="ECO:0000256" key="3">
    <source>
        <dbReference type="ARBA" id="ARBA00022884"/>
    </source>
</evidence>
<accession>D2VR66</accession>
<dbReference type="GO" id="GO:0003729">
    <property type="term" value="F:mRNA binding"/>
    <property type="evidence" value="ECO:0007669"/>
    <property type="project" value="TreeGrafter"/>
</dbReference>
<reference evidence="9 10" key="1">
    <citation type="journal article" date="2010" name="Cell">
        <title>The genome of Naegleria gruberi illuminates early eukaryotic versatility.</title>
        <authorList>
            <person name="Fritz-Laylin L.K."/>
            <person name="Prochnik S.E."/>
            <person name="Ginger M.L."/>
            <person name="Dacks J.B."/>
            <person name="Carpenter M.L."/>
            <person name="Field M.C."/>
            <person name="Kuo A."/>
            <person name="Paredez A."/>
            <person name="Chapman J."/>
            <person name="Pham J."/>
            <person name="Shu S."/>
            <person name="Neupane R."/>
            <person name="Cipriano M."/>
            <person name="Mancuso J."/>
            <person name="Tu H."/>
            <person name="Salamov A."/>
            <person name="Lindquist E."/>
            <person name="Shapiro H."/>
            <person name="Lucas S."/>
            <person name="Grigoriev I.V."/>
            <person name="Cande W.Z."/>
            <person name="Fulton C."/>
            <person name="Rokhsar D.S."/>
            <person name="Dawson S.C."/>
        </authorList>
    </citation>
    <scope>NUCLEOTIDE SEQUENCE [LARGE SCALE GENOMIC DNA]</scope>
    <source>
        <strain evidence="9 10">NEG-M</strain>
    </source>
</reference>
<dbReference type="Proteomes" id="UP000006671">
    <property type="component" value="Unassembled WGS sequence"/>
</dbReference>
<evidence type="ECO:0000256" key="5">
    <source>
        <dbReference type="PROSITE-ProRule" id="PRU00176"/>
    </source>
</evidence>